<evidence type="ECO:0000259" key="7">
    <source>
        <dbReference type="Pfam" id="PF01881"/>
    </source>
</evidence>
<feature type="active site" description="Proton donor" evidence="6">
    <location>
        <position position="41"/>
    </location>
</feature>
<organism evidence="8 9">
    <name type="scientific">Methanothermobacter tenebrarum</name>
    <dbReference type="NCBI Taxonomy" id="680118"/>
    <lineage>
        <taxon>Archaea</taxon>
        <taxon>Methanobacteriati</taxon>
        <taxon>Methanobacteriota</taxon>
        <taxon>Methanomada group</taxon>
        <taxon>Methanobacteria</taxon>
        <taxon>Methanobacteriales</taxon>
        <taxon>Methanobacteriaceae</taxon>
        <taxon>Methanothermobacter</taxon>
    </lineage>
</organism>
<keyword evidence="9" id="KW-1185">Reference proteome</keyword>
<sequence length="242" mass="28510">MRLHLLFKAEEPIKIPYNYNYAINSMIYNKIADKDLAAKLHQTKNYKFFTFSELQIMKRKPLKKYLIAENGEIGLYISSPDEGFIKSLVEGFLTDPQINLLKNKIWIEKVSLLKKPKIKKRMKFKTLSPIITRTLKEENGKLKQWDLNPADLKFYENLQKNLINKYIAFHGEYDGDEYIKIVPEQRSIKRKRIKIPKSGAETYHRAYHMRFEMEADPRLIEFAYDCGVGEKNSMGFGMVIKT</sequence>
<evidence type="ECO:0000256" key="1">
    <source>
        <dbReference type="ARBA" id="ARBA00005937"/>
    </source>
</evidence>
<evidence type="ECO:0000256" key="4">
    <source>
        <dbReference type="PIRNR" id="PIRNR005054"/>
    </source>
</evidence>
<dbReference type="GO" id="GO:0051607">
    <property type="term" value="P:defense response to virus"/>
    <property type="evidence" value="ECO:0007669"/>
    <property type="project" value="UniProtKB-KW"/>
</dbReference>
<accession>A0A328PG79</accession>
<feature type="domain" description="CRISPR associated protein Cas6 C-terminal" evidence="7">
    <location>
        <begin position="114"/>
        <end position="239"/>
    </location>
</feature>
<dbReference type="GO" id="GO:0016788">
    <property type="term" value="F:hydrolase activity, acting on ester bonds"/>
    <property type="evidence" value="ECO:0007669"/>
    <property type="project" value="InterPro"/>
</dbReference>
<evidence type="ECO:0000313" key="9">
    <source>
        <dbReference type="Proteomes" id="UP000249782"/>
    </source>
</evidence>
<dbReference type="AlphaFoldDB" id="A0A328PG79"/>
<dbReference type="OrthoDB" id="43942at2157"/>
<dbReference type="GO" id="GO:0003723">
    <property type="term" value="F:RNA binding"/>
    <property type="evidence" value="ECO:0007669"/>
    <property type="project" value="UniProtKB-KW"/>
</dbReference>
<feature type="active site" description="Proton acceptor" evidence="6">
    <location>
        <position position="28"/>
    </location>
</feature>
<dbReference type="PANTHER" id="PTHR36984:SF1">
    <property type="entry name" value="CRISPR-ASSOCIATED ENDORIBONUCLEASE CAS6 1"/>
    <property type="match status" value="1"/>
</dbReference>
<dbReference type="Proteomes" id="UP000249782">
    <property type="component" value="Unassembled WGS sequence"/>
</dbReference>
<dbReference type="PANTHER" id="PTHR36984">
    <property type="entry name" value="CRISPR-ASSOCIATED ENDORIBONUCLEASE CAS6 1"/>
    <property type="match status" value="1"/>
</dbReference>
<keyword evidence="2" id="KW-0694">RNA-binding</keyword>
<dbReference type="Gene3D" id="3.30.70.1900">
    <property type="match status" value="1"/>
</dbReference>
<proteinExistence type="inferred from homology"/>
<dbReference type="Gene3D" id="3.30.70.1890">
    <property type="match status" value="1"/>
</dbReference>
<protein>
    <recommendedName>
        <fullName evidence="4">CRISPR-associated endoribonuclease</fullName>
    </recommendedName>
</protein>
<evidence type="ECO:0000313" key="8">
    <source>
        <dbReference type="EMBL" id="RAO79482.1"/>
    </source>
</evidence>
<dbReference type="NCBIfam" id="TIGR01877">
    <property type="entry name" value="cas_cas6"/>
    <property type="match status" value="1"/>
</dbReference>
<evidence type="ECO:0000256" key="2">
    <source>
        <dbReference type="ARBA" id="ARBA00022884"/>
    </source>
</evidence>
<dbReference type="PIRSF" id="PIRSF005054">
    <property type="entry name" value="PF1131"/>
    <property type="match status" value="1"/>
</dbReference>
<comment type="caution">
    <text evidence="8">The sequence shown here is derived from an EMBL/GenBank/DDBJ whole genome shotgun (WGS) entry which is preliminary data.</text>
</comment>
<evidence type="ECO:0000256" key="6">
    <source>
        <dbReference type="PIRSR" id="PIRSR005054-50"/>
    </source>
</evidence>
<dbReference type="InterPro" id="IPR049435">
    <property type="entry name" value="Cas_Cas6_C"/>
</dbReference>
<dbReference type="Pfam" id="PF21350">
    <property type="entry name" value="Cas6_I-A"/>
    <property type="match status" value="1"/>
</dbReference>
<dbReference type="EMBL" id="QLOE01000002">
    <property type="protein sequence ID" value="RAO79482.1"/>
    <property type="molecule type" value="Genomic_DNA"/>
</dbReference>
<comment type="similarity">
    <text evidence="1 4">Belongs to the CRISPR-associated protein Cas6/Cse3/CasE family.</text>
</comment>
<evidence type="ECO:0000256" key="3">
    <source>
        <dbReference type="ARBA" id="ARBA00023118"/>
    </source>
</evidence>
<comment type="function">
    <text evidence="4">CRISPR (clustered regularly interspaced short palindromic repeat), is an adaptive immune system that provides protection against mobile genetic elements (viruses, transposable elements and conjugative plasmids). CRISPR clusters contain sequences complementary to antecedent mobile elements and target invading nucleic acids. CRISPR clusters are transcribed and processed into CRISPR RNA (crRNA).</text>
</comment>
<dbReference type="RefSeq" id="WP_112093311.1">
    <property type="nucleotide sequence ID" value="NZ_QLOE01000002.1"/>
</dbReference>
<evidence type="ECO:0000256" key="5">
    <source>
        <dbReference type="PIRSR" id="PIRSR005054-1"/>
    </source>
</evidence>
<name>A0A328PG79_9EURY</name>
<dbReference type="InterPro" id="IPR010156">
    <property type="entry name" value="CRISPR-assoc_prot_Cas6"/>
</dbReference>
<reference evidence="8 9" key="1">
    <citation type="submission" date="2018-06" db="EMBL/GenBank/DDBJ databases">
        <title>Draft genome sequence of hyperthermophilic methanogen Methanothermobacter tenebrarum sp. MCM-B 1447.</title>
        <authorList>
            <person name="Pore S.D."/>
            <person name="Dagar S."/>
            <person name="Dhakephalkar P.K."/>
        </authorList>
    </citation>
    <scope>NUCLEOTIDE SEQUENCE [LARGE SCALE GENOMIC DNA]</scope>
    <source>
        <strain evidence="8 9">MCM B 1447</strain>
    </source>
</reference>
<dbReference type="Pfam" id="PF01881">
    <property type="entry name" value="Cas_Cas6_C"/>
    <property type="match status" value="1"/>
</dbReference>
<dbReference type="InterPro" id="IPR045747">
    <property type="entry name" value="CRISPR-assoc_prot_Cas6_N_sf"/>
</dbReference>
<gene>
    <name evidence="8" type="primary">cas6</name>
    <name evidence="8" type="ORF">DPC56_01495</name>
</gene>
<feature type="site" description="Transition state stabilizer" evidence="5">
    <location>
        <position position="47"/>
    </location>
</feature>
<keyword evidence="3" id="KW-0051">Antiviral defense</keyword>